<evidence type="ECO:0000256" key="1">
    <source>
        <dbReference type="SAM" id="MobiDB-lite"/>
    </source>
</evidence>
<gene>
    <name evidence="2" type="ORF">PXEA_LOCUS72</name>
</gene>
<evidence type="ECO:0000313" key="2">
    <source>
        <dbReference type="EMBL" id="VEL06632.1"/>
    </source>
</evidence>
<accession>A0A3S4ZAL4</accession>
<dbReference type="Proteomes" id="UP000784294">
    <property type="component" value="Unassembled WGS sequence"/>
</dbReference>
<feature type="compositionally biased region" description="Low complexity" evidence="1">
    <location>
        <begin position="166"/>
        <end position="179"/>
    </location>
</feature>
<name>A0A3S4ZAL4_9PLAT</name>
<dbReference type="EMBL" id="CAAALY010000148">
    <property type="protein sequence ID" value="VEL06632.1"/>
    <property type="molecule type" value="Genomic_DNA"/>
</dbReference>
<protein>
    <submittedName>
        <fullName evidence="2">Uncharacterized protein</fullName>
    </submittedName>
</protein>
<keyword evidence="3" id="KW-1185">Reference proteome</keyword>
<feature type="compositionally biased region" description="Polar residues" evidence="1">
    <location>
        <begin position="144"/>
        <end position="154"/>
    </location>
</feature>
<sequence length="179" mass="18491">MLPHHHFARPPSISPGLLPPGSLPLHSIPPDLNLPPGYLLVAVPAQNMNAAVEYSGSNANVTSREMAMPEVLLKSVSSDELPTGGAPPSYADVLASSAHRPAGIYNDHPVEAIGVIPSAPSHSSFSSSASSDTLKMAGIEIIGNSGSAMPNTSDTRADRTFSYPESCISSSSAFPSSSR</sequence>
<feature type="region of interest" description="Disordered" evidence="1">
    <location>
        <begin position="143"/>
        <end position="179"/>
    </location>
</feature>
<comment type="caution">
    <text evidence="2">The sequence shown here is derived from an EMBL/GenBank/DDBJ whole genome shotgun (WGS) entry which is preliminary data.</text>
</comment>
<organism evidence="2 3">
    <name type="scientific">Protopolystoma xenopodis</name>
    <dbReference type="NCBI Taxonomy" id="117903"/>
    <lineage>
        <taxon>Eukaryota</taxon>
        <taxon>Metazoa</taxon>
        <taxon>Spiralia</taxon>
        <taxon>Lophotrochozoa</taxon>
        <taxon>Platyhelminthes</taxon>
        <taxon>Monogenea</taxon>
        <taxon>Polyopisthocotylea</taxon>
        <taxon>Polystomatidea</taxon>
        <taxon>Polystomatidae</taxon>
        <taxon>Protopolystoma</taxon>
    </lineage>
</organism>
<dbReference type="AlphaFoldDB" id="A0A3S4ZAL4"/>
<reference evidence="2" key="1">
    <citation type="submission" date="2018-11" db="EMBL/GenBank/DDBJ databases">
        <authorList>
            <consortium name="Pathogen Informatics"/>
        </authorList>
    </citation>
    <scope>NUCLEOTIDE SEQUENCE</scope>
</reference>
<evidence type="ECO:0000313" key="3">
    <source>
        <dbReference type="Proteomes" id="UP000784294"/>
    </source>
</evidence>
<proteinExistence type="predicted"/>